<proteinExistence type="predicted"/>
<comment type="caution">
    <text evidence="3">The sequence shown here is derived from an EMBL/GenBank/DDBJ whole genome shotgun (WGS) entry which is preliminary data.</text>
</comment>
<keyword evidence="2" id="KW-0812">Transmembrane</keyword>
<protein>
    <submittedName>
        <fullName evidence="3">Uncharacterized protein</fullName>
    </submittedName>
</protein>
<accession>A0A0F4LL79</accession>
<reference evidence="3 4" key="1">
    <citation type="submission" date="2015-01" db="EMBL/GenBank/DDBJ databases">
        <title>Comparative genomics of the lactic acid bacteria isolated from the honey bee gut.</title>
        <authorList>
            <person name="Ellegaard K.M."/>
            <person name="Tamarit D."/>
            <person name="Javelind E."/>
            <person name="Olofsson T."/>
            <person name="Andersson S.G."/>
            <person name="Vasquez A."/>
        </authorList>
    </citation>
    <scope>NUCLEOTIDE SEQUENCE [LARGE SCALE GENOMIC DNA]</scope>
    <source>
        <strain evidence="3 4">Hma11</strain>
        <plasmid evidence="3">pHma11p1</plasmid>
    </source>
</reference>
<dbReference type="RefSeq" id="WP_257011572.1">
    <property type="nucleotide sequence ID" value="NZ_KQ034005.1"/>
</dbReference>
<gene>
    <name evidence="3" type="ORF">JF72_14320</name>
</gene>
<feature type="region of interest" description="Disordered" evidence="1">
    <location>
        <begin position="317"/>
        <end position="361"/>
    </location>
</feature>
<keyword evidence="2" id="KW-1133">Transmembrane helix</keyword>
<keyword evidence="4" id="KW-1185">Reference proteome</keyword>
<dbReference type="EMBL" id="JXLG01000016">
    <property type="protein sequence ID" value="KJY59602.1"/>
    <property type="molecule type" value="Genomic_DNA"/>
</dbReference>
<organism evidence="3 4">
    <name type="scientific">Lactobacillus apis</name>
    <dbReference type="NCBI Taxonomy" id="303541"/>
    <lineage>
        <taxon>Bacteria</taxon>
        <taxon>Bacillati</taxon>
        <taxon>Bacillota</taxon>
        <taxon>Bacilli</taxon>
        <taxon>Lactobacillales</taxon>
        <taxon>Lactobacillaceae</taxon>
        <taxon>Lactobacillus</taxon>
    </lineage>
</organism>
<geneLocation type="plasmid" evidence="3">
    <name>pHma11p1</name>
</geneLocation>
<dbReference type="AlphaFoldDB" id="A0A0F4LL79"/>
<sequence length="361" mass="42291">MFKIFQYFSLIITILGILIGIYIYYRHSQRKDFDLTPRDKTGEEIDEIDEEDNPALAPVYEDDELYDTWVRWENFLKEAGIIEIKDGMIEYETGDNSRLFVGLAEMQQSNPYLKTDEELAQENVYKEVFFNGVQQPIKISTQSQRVEMTDFLNELKSSAMRTPGATPQMKDYASKVLDATLKYQNQTDRFENRAYLQFIAIIKPDEVFGDTAEVLEKQIHEKAAEKLMRQVANADGILRRADHPIALLDTFGLLEVLYKTFNRESSVKTRFEDIIRSQRFQIYTSAWQSSKHFKEVQQKIQIEKEAKERARDILQEQQDKKNEELLAQGKDYYSDTSVESKSNENTNENNQKEDLFDFSNM</sequence>
<dbReference type="HOGENOM" id="CLU_050837_0_0_9"/>
<name>A0A0F4LL79_9LACO</name>
<keyword evidence="3" id="KW-0614">Plasmid</keyword>
<dbReference type="Proteomes" id="UP000033682">
    <property type="component" value="Plasmid pHma11p1"/>
</dbReference>
<evidence type="ECO:0000256" key="1">
    <source>
        <dbReference type="SAM" id="MobiDB-lite"/>
    </source>
</evidence>
<keyword evidence="2" id="KW-0472">Membrane</keyword>
<evidence type="ECO:0000313" key="4">
    <source>
        <dbReference type="Proteomes" id="UP000033682"/>
    </source>
</evidence>
<feature type="transmembrane region" description="Helical" evidence="2">
    <location>
        <begin position="6"/>
        <end position="25"/>
    </location>
</feature>
<evidence type="ECO:0000256" key="2">
    <source>
        <dbReference type="SAM" id="Phobius"/>
    </source>
</evidence>
<dbReference type="PATRIC" id="fig|303541.3.peg.2"/>
<evidence type="ECO:0000313" key="3">
    <source>
        <dbReference type="EMBL" id="KJY59602.1"/>
    </source>
</evidence>
<feature type="compositionally biased region" description="Low complexity" evidence="1">
    <location>
        <begin position="339"/>
        <end position="349"/>
    </location>
</feature>